<dbReference type="Pfam" id="PF04028">
    <property type="entry name" value="DUF374"/>
    <property type="match status" value="1"/>
</dbReference>
<proteinExistence type="predicted"/>
<accession>A0A3R9YAT6</accession>
<evidence type="ECO:0000259" key="2">
    <source>
        <dbReference type="Pfam" id="PF04028"/>
    </source>
</evidence>
<dbReference type="OrthoDB" id="9810508at2"/>
<organism evidence="3 4">
    <name type="scientific">Aquibium carbonis</name>
    <dbReference type="NCBI Taxonomy" id="2495581"/>
    <lineage>
        <taxon>Bacteria</taxon>
        <taxon>Pseudomonadati</taxon>
        <taxon>Pseudomonadota</taxon>
        <taxon>Alphaproteobacteria</taxon>
        <taxon>Hyphomicrobiales</taxon>
        <taxon>Phyllobacteriaceae</taxon>
        <taxon>Aquibium</taxon>
    </lineage>
</organism>
<dbReference type="Proteomes" id="UP000278398">
    <property type="component" value="Unassembled WGS sequence"/>
</dbReference>
<gene>
    <name evidence="3" type="ORF">EJC49_07730</name>
</gene>
<comment type="caution">
    <text evidence="3">The sequence shown here is derived from an EMBL/GenBank/DDBJ whole genome shotgun (WGS) entry which is preliminary data.</text>
</comment>
<evidence type="ECO:0000313" key="3">
    <source>
        <dbReference type="EMBL" id="RST87022.1"/>
    </source>
</evidence>
<reference evidence="3 4" key="1">
    <citation type="submission" date="2018-12" db="EMBL/GenBank/DDBJ databases">
        <title>Mesorhizobium carbonis sp. nov., isolated from coal mine water.</title>
        <authorList>
            <person name="Xin W."/>
            <person name="Xu Z."/>
            <person name="Xiang F."/>
            <person name="Zhang J."/>
            <person name="Xi L."/>
            <person name="Liu J."/>
        </authorList>
    </citation>
    <scope>NUCLEOTIDE SEQUENCE [LARGE SCALE GENOMIC DNA]</scope>
    <source>
        <strain evidence="3 4">B2.3</strain>
    </source>
</reference>
<evidence type="ECO:0000256" key="1">
    <source>
        <dbReference type="SAM" id="MobiDB-lite"/>
    </source>
</evidence>
<evidence type="ECO:0000313" key="4">
    <source>
        <dbReference type="Proteomes" id="UP000278398"/>
    </source>
</evidence>
<keyword evidence="4" id="KW-1185">Reference proteome</keyword>
<dbReference type="AlphaFoldDB" id="A0A3R9YAT6"/>
<protein>
    <submittedName>
        <fullName evidence="3">DUF374 domain-containing protein</fullName>
    </submittedName>
</protein>
<feature type="domain" description="DUF374" evidence="2">
    <location>
        <begin position="99"/>
        <end position="171"/>
    </location>
</feature>
<dbReference type="InterPro" id="IPR007172">
    <property type="entry name" value="DUF374"/>
</dbReference>
<dbReference type="CDD" id="cd07983">
    <property type="entry name" value="LPLAT_DUF374-like"/>
    <property type="match status" value="1"/>
</dbReference>
<dbReference type="EMBL" id="RWKW01000027">
    <property type="protein sequence ID" value="RST87022.1"/>
    <property type="molecule type" value="Genomic_DNA"/>
</dbReference>
<feature type="region of interest" description="Disordered" evidence="1">
    <location>
        <begin position="1"/>
        <end position="24"/>
    </location>
</feature>
<name>A0A3R9YAT6_9HYPH</name>
<sequence length="265" mass="28662">MTDVPPLLAAGNTGGRRKSRSARPGPLKALWRKIRTPLAESRFVADAVAFALAQTLRFIFVTNRTVPGSDSLDDAYAQFAPGIAAFWHGQHLMAPCLKPRSLKMAALFSKSRDAELNARVAERFGFETVRGSGGRANTHNADKGGARALIMLKRLLDTGRSVAMIADIPHGTPRDAGLGIVMLAKFSGRPVVPVALATSRRKVIESSWDKTTINLPFGRKAVIVGEPVYVPADADEAMLEQKRREVTESLDAATRKAYGLVDRSS</sequence>
<dbReference type="RefSeq" id="WP_126698947.1">
    <property type="nucleotide sequence ID" value="NZ_RWKW01000027.1"/>
</dbReference>